<dbReference type="InterPro" id="IPR016169">
    <property type="entry name" value="FAD-bd_PCMH_sub2"/>
</dbReference>
<dbReference type="SUPFAM" id="SSF56176">
    <property type="entry name" value="FAD-binding/transporter-associated domain-like"/>
    <property type="match status" value="1"/>
</dbReference>
<accession>A0A1I6XQJ0</accession>
<sequence length="475" mass="50436">MNPVAPLLASLQTELGADAVLSAEADLDGFTEDWRGRFKAPALCVALPSTAAQVSAVVRLCAAHGVPVLPQGGNTSLCGGAVPASEGVRPVIVNLSRMRRIRSIDAANGSMEVEAGCVLKTVQDAAAAEQRLFPVSLGAEGSCQIGGNLSTNAGGTGVLRYGNARDNVLGLEVVLADGTIWNGLRALRKDNTGLDLKHLFIGTEGTLGIITAATLKLHPLPTHHALAWFAPVDPAAALRILGMFQAACGSRLNAFEMINRRQLELVIEHVPERRNPLGELHDWHVLVELADTRGGEEMAALLQHTLEQAADAGLIVDAVFASNDTQRAALWEIRHSVSEANKKAGVGLTTDCAVPVSAVPAFIEQSTRAVHAIIPGLDILIVAHLGDGNAHFIPFFTFDAWREFPDPVAMATAMRHCVNEVAHELHGTFSAEHGVGQTGLSEMAHYKSAIELTLMRAVKQALDPHQLFNPGRLLP</sequence>
<dbReference type="Gene3D" id="3.30.70.2190">
    <property type="match status" value="1"/>
</dbReference>
<reference evidence="5 6" key="1">
    <citation type="submission" date="2016-10" db="EMBL/GenBank/DDBJ databases">
        <authorList>
            <person name="de Groot N.N."/>
        </authorList>
    </citation>
    <scope>NUCLEOTIDE SEQUENCE [LARGE SCALE GENOMIC DNA]</scope>
    <source>
        <strain evidence="5 6">LMG 27731</strain>
    </source>
</reference>
<dbReference type="Proteomes" id="UP000198844">
    <property type="component" value="Unassembled WGS sequence"/>
</dbReference>
<dbReference type="Pfam" id="PF01565">
    <property type="entry name" value="FAD_binding_4"/>
    <property type="match status" value="1"/>
</dbReference>
<keyword evidence="3" id="KW-0274">FAD</keyword>
<dbReference type="AlphaFoldDB" id="A0A1I6XQJ0"/>
<dbReference type="InterPro" id="IPR004113">
    <property type="entry name" value="FAD-bd_oxidored_4_C"/>
</dbReference>
<dbReference type="Gene3D" id="1.10.45.10">
    <property type="entry name" value="Vanillyl-alcohol Oxidase, Chain A, domain 4"/>
    <property type="match status" value="1"/>
</dbReference>
<dbReference type="PANTHER" id="PTHR43716">
    <property type="entry name" value="D-2-HYDROXYGLUTARATE DEHYDROGENASE, MITOCHONDRIAL"/>
    <property type="match status" value="1"/>
</dbReference>
<dbReference type="Pfam" id="PF02913">
    <property type="entry name" value="FAD-oxidase_C"/>
    <property type="match status" value="1"/>
</dbReference>
<dbReference type="InterPro" id="IPR016171">
    <property type="entry name" value="Vanillyl_alc_oxidase_C-sub2"/>
</dbReference>
<dbReference type="Gene3D" id="3.30.43.10">
    <property type="entry name" value="Uridine Diphospho-n-acetylenolpyruvylglucosamine Reductase, domain 2"/>
    <property type="match status" value="1"/>
</dbReference>
<dbReference type="Gene3D" id="3.30.70.2740">
    <property type="match status" value="1"/>
</dbReference>
<dbReference type="InterPro" id="IPR036318">
    <property type="entry name" value="FAD-bd_PCMH-like_sf"/>
</dbReference>
<dbReference type="PANTHER" id="PTHR43716:SF2">
    <property type="entry name" value="BLL6224 PROTEIN"/>
    <property type="match status" value="1"/>
</dbReference>
<name>A0A1I6XQJ0_9BURK</name>
<dbReference type="Gene3D" id="3.30.465.10">
    <property type="match status" value="1"/>
</dbReference>
<dbReference type="SUPFAM" id="SSF55103">
    <property type="entry name" value="FAD-linked oxidases, C-terminal domain"/>
    <property type="match status" value="1"/>
</dbReference>
<comment type="similarity">
    <text evidence="1">Belongs to the FAD-binding oxidoreductase/transferase type 4 family.</text>
</comment>
<dbReference type="OrthoDB" id="8522822at2"/>
<dbReference type="InterPro" id="IPR016164">
    <property type="entry name" value="FAD-linked_Oxase-like_C"/>
</dbReference>
<dbReference type="InterPro" id="IPR016167">
    <property type="entry name" value="FAD-bd_PCMH_sub1"/>
</dbReference>
<evidence type="ECO:0000259" key="4">
    <source>
        <dbReference type="PROSITE" id="PS51387"/>
    </source>
</evidence>
<dbReference type="InterPro" id="IPR016166">
    <property type="entry name" value="FAD-bd_PCMH"/>
</dbReference>
<organism evidence="5 6">
    <name type="scientific">Paraburkholderia aspalathi</name>
    <dbReference type="NCBI Taxonomy" id="1324617"/>
    <lineage>
        <taxon>Bacteria</taxon>
        <taxon>Pseudomonadati</taxon>
        <taxon>Pseudomonadota</taxon>
        <taxon>Betaproteobacteria</taxon>
        <taxon>Burkholderiales</taxon>
        <taxon>Burkholderiaceae</taxon>
        <taxon>Paraburkholderia</taxon>
    </lineage>
</organism>
<evidence type="ECO:0000313" key="5">
    <source>
        <dbReference type="EMBL" id="SFT40610.1"/>
    </source>
</evidence>
<dbReference type="RefSeq" id="WP_093632416.1">
    <property type="nucleotide sequence ID" value="NZ_CAJNAX010000021.1"/>
</dbReference>
<feature type="domain" description="FAD-binding PCMH-type" evidence="4">
    <location>
        <begin position="38"/>
        <end position="220"/>
    </location>
</feature>
<keyword evidence="2" id="KW-0285">Flavoprotein</keyword>
<dbReference type="GO" id="GO:0022904">
    <property type="term" value="P:respiratory electron transport chain"/>
    <property type="evidence" value="ECO:0007669"/>
    <property type="project" value="TreeGrafter"/>
</dbReference>
<gene>
    <name evidence="5" type="ORF">SAMN05192563_1001108</name>
</gene>
<dbReference type="EMBL" id="FPBH01000001">
    <property type="protein sequence ID" value="SFT40610.1"/>
    <property type="molecule type" value="Genomic_DNA"/>
</dbReference>
<dbReference type="GO" id="GO:0071949">
    <property type="term" value="F:FAD binding"/>
    <property type="evidence" value="ECO:0007669"/>
    <property type="project" value="InterPro"/>
</dbReference>
<protein>
    <submittedName>
        <fullName evidence="5">FAD/FMN-containing dehydrogenase</fullName>
    </submittedName>
</protein>
<dbReference type="InterPro" id="IPR006094">
    <property type="entry name" value="Oxid_FAD_bind_N"/>
</dbReference>
<evidence type="ECO:0000256" key="2">
    <source>
        <dbReference type="ARBA" id="ARBA00022630"/>
    </source>
</evidence>
<evidence type="ECO:0000256" key="1">
    <source>
        <dbReference type="ARBA" id="ARBA00008000"/>
    </source>
</evidence>
<dbReference type="FunFam" id="3.30.465.10:FF:000001">
    <property type="entry name" value="D-2-hydroxyglutarate dehydrogenase, mitochondrial"/>
    <property type="match status" value="1"/>
</dbReference>
<proteinExistence type="inferred from homology"/>
<evidence type="ECO:0000256" key="3">
    <source>
        <dbReference type="ARBA" id="ARBA00022827"/>
    </source>
</evidence>
<dbReference type="PROSITE" id="PS51387">
    <property type="entry name" value="FAD_PCMH"/>
    <property type="match status" value="1"/>
</dbReference>
<evidence type="ECO:0000313" key="6">
    <source>
        <dbReference type="Proteomes" id="UP000198844"/>
    </source>
</evidence>
<dbReference type="InterPro" id="IPR051264">
    <property type="entry name" value="FAD-oxidored/transferase_4"/>
</dbReference>
<dbReference type="GO" id="GO:0003824">
    <property type="term" value="F:catalytic activity"/>
    <property type="evidence" value="ECO:0007669"/>
    <property type="project" value="InterPro"/>
</dbReference>